<evidence type="ECO:0000256" key="1">
    <source>
        <dbReference type="SAM" id="MobiDB-lite"/>
    </source>
</evidence>
<proteinExistence type="predicted"/>
<sequence length="117" mass="12642">GEASVLRQGGRQEGAVDAGGGPHARLLHPGARPRELARRADKHRADAVQQELPASVDQLPPAGDQARQLHRPGREAHRPPPGAPRQPVMIASVSSFLNFRLVVCLFLPWTSTTELLI</sequence>
<reference evidence="2" key="4">
    <citation type="submission" date="2019-03" db="UniProtKB">
        <authorList>
            <consortium name="EnsemblPlants"/>
        </authorList>
    </citation>
    <scope>IDENTIFICATION</scope>
</reference>
<reference evidence="2" key="5">
    <citation type="journal article" date="2021" name="G3 (Bethesda)">
        <title>Aegilops tauschii genome assembly Aet v5.0 features greater sequence contiguity and improved annotation.</title>
        <authorList>
            <person name="Wang L."/>
            <person name="Zhu T."/>
            <person name="Rodriguez J.C."/>
            <person name="Deal K.R."/>
            <person name="Dubcovsky J."/>
            <person name="McGuire P.E."/>
            <person name="Lux T."/>
            <person name="Spannagl M."/>
            <person name="Mayer K.F.X."/>
            <person name="Baldrich P."/>
            <person name="Meyers B.C."/>
            <person name="Huo N."/>
            <person name="Gu Y.Q."/>
            <person name="Zhou H."/>
            <person name="Devos K.M."/>
            <person name="Bennetzen J.L."/>
            <person name="Unver T."/>
            <person name="Budak H."/>
            <person name="Gulick P.J."/>
            <person name="Galiba G."/>
            <person name="Kalapos B."/>
            <person name="Nelson D.R."/>
            <person name="Li P."/>
            <person name="You F.M."/>
            <person name="Luo M.C."/>
            <person name="Dvorak J."/>
        </authorList>
    </citation>
    <scope>NUCLEOTIDE SEQUENCE [LARGE SCALE GENOMIC DNA]</scope>
    <source>
        <strain evidence="2">cv. AL8/78</strain>
    </source>
</reference>
<dbReference type="EnsemblPlants" id="AET5Gv20549600.7">
    <property type="protein sequence ID" value="AET5Gv20549600.7"/>
    <property type="gene ID" value="AET5Gv20549600"/>
</dbReference>
<feature type="region of interest" description="Disordered" evidence="1">
    <location>
        <begin position="1"/>
        <end position="87"/>
    </location>
</feature>
<evidence type="ECO:0000313" key="3">
    <source>
        <dbReference type="Proteomes" id="UP000015105"/>
    </source>
</evidence>
<dbReference type="AlphaFoldDB" id="A0A453KXQ5"/>
<keyword evidence="3" id="KW-1185">Reference proteome</keyword>
<protein>
    <submittedName>
        <fullName evidence="2">Uncharacterized protein</fullName>
    </submittedName>
</protein>
<feature type="compositionally biased region" description="Basic and acidic residues" evidence="1">
    <location>
        <begin position="32"/>
        <end position="46"/>
    </location>
</feature>
<dbReference type="Gramene" id="AET5Gv20549600.7">
    <property type="protein sequence ID" value="AET5Gv20549600.7"/>
    <property type="gene ID" value="AET5Gv20549600"/>
</dbReference>
<reference evidence="2" key="3">
    <citation type="journal article" date="2017" name="Nature">
        <title>Genome sequence of the progenitor of the wheat D genome Aegilops tauschii.</title>
        <authorList>
            <person name="Luo M.C."/>
            <person name="Gu Y.Q."/>
            <person name="Puiu D."/>
            <person name="Wang H."/>
            <person name="Twardziok S.O."/>
            <person name="Deal K.R."/>
            <person name="Huo N."/>
            <person name="Zhu T."/>
            <person name="Wang L."/>
            <person name="Wang Y."/>
            <person name="McGuire P.E."/>
            <person name="Liu S."/>
            <person name="Long H."/>
            <person name="Ramasamy R.K."/>
            <person name="Rodriguez J.C."/>
            <person name="Van S.L."/>
            <person name="Yuan L."/>
            <person name="Wang Z."/>
            <person name="Xia Z."/>
            <person name="Xiao L."/>
            <person name="Anderson O.D."/>
            <person name="Ouyang S."/>
            <person name="Liang Y."/>
            <person name="Zimin A.V."/>
            <person name="Pertea G."/>
            <person name="Qi P."/>
            <person name="Bennetzen J.L."/>
            <person name="Dai X."/>
            <person name="Dawson M.W."/>
            <person name="Muller H.G."/>
            <person name="Kugler K."/>
            <person name="Rivarola-Duarte L."/>
            <person name="Spannagl M."/>
            <person name="Mayer K.F.X."/>
            <person name="Lu F.H."/>
            <person name="Bevan M.W."/>
            <person name="Leroy P."/>
            <person name="Li P."/>
            <person name="You F.M."/>
            <person name="Sun Q."/>
            <person name="Liu Z."/>
            <person name="Lyons E."/>
            <person name="Wicker T."/>
            <person name="Salzberg S.L."/>
            <person name="Devos K.M."/>
            <person name="Dvorak J."/>
        </authorList>
    </citation>
    <scope>NUCLEOTIDE SEQUENCE [LARGE SCALE GENOMIC DNA]</scope>
    <source>
        <strain evidence="2">cv. AL8/78</strain>
    </source>
</reference>
<name>A0A453KXQ5_AEGTS</name>
<reference evidence="3" key="1">
    <citation type="journal article" date="2014" name="Science">
        <title>Ancient hybridizations among the ancestral genomes of bread wheat.</title>
        <authorList>
            <consortium name="International Wheat Genome Sequencing Consortium,"/>
            <person name="Marcussen T."/>
            <person name="Sandve S.R."/>
            <person name="Heier L."/>
            <person name="Spannagl M."/>
            <person name="Pfeifer M."/>
            <person name="Jakobsen K.S."/>
            <person name="Wulff B.B."/>
            <person name="Steuernagel B."/>
            <person name="Mayer K.F."/>
            <person name="Olsen O.A."/>
        </authorList>
    </citation>
    <scope>NUCLEOTIDE SEQUENCE [LARGE SCALE GENOMIC DNA]</scope>
    <source>
        <strain evidence="3">cv. AL8/78</strain>
    </source>
</reference>
<evidence type="ECO:0000313" key="2">
    <source>
        <dbReference type="EnsemblPlants" id="AET5Gv20549600.7"/>
    </source>
</evidence>
<dbReference type="Proteomes" id="UP000015105">
    <property type="component" value="Chromosome 5D"/>
</dbReference>
<reference evidence="3" key="2">
    <citation type="journal article" date="2017" name="Nat. Plants">
        <title>The Aegilops tauschii genome reveals multiple impacts of transposons.</title>
        <authorList>
            <person name="Zhao G."/>
            <person name="Zou C."/>
            <person name="Li K."/>
            <person name="Wang K."/>
            <person name="Li T."/>
            <person name="Gao L."/>
            <person name="Zhang X."/>
            <person name="Wang H."/>
            <person name="Yang Z."/>
            <person name="Liu X."/>
            <person name="Jiang W."/>
            <person name="Mao L."/>
            <person name="Kong X."/>
            <person name="Jiao Y."/>
            <person name="Jia J."/>
        </authorList>
    </citation>
    <scope>NUCLEOTIDE SEQUENCE [LARGE SCALE GENOMIC DNA]</scope>
    <source>
        <strain evidence="3">cv. AL8/78</strain>
    </source>
</reference>
<organism evidence="2 3">
    <name type="scientific">Aegilops tauschii subsp. strangulata</name>
    <name type="common">Goatgrass</name>
    <dbReference type="NCBI Taxonomy" id="200361"/>
    <lineage>
        <taxon>Eukaryota</taxon>
        <taxon>Viridiplantae</taxon>
        <taxon>Streptophyta</taxon>
        <taxon>Embryophyta</taxon>
        <taxon>Tracheophyta</taxon>
        <taxon>Spermatophyta</taxon>
        <taxon>Magnoliopsida</taxon>
        <taxon>Liliopsida</taxon>
        <taxon>Poales</taxon>
        <taxon>Poaceae</taxon>
        <taxon>BOP clade</taxon>
        <taxon>Pooideae</taxon>
        <taxon>Triticodae</taxon>
        <taxon>Triticeae</taxon>
        <taxon>Triticinae</taxon>
        <taxon>Aegilops</taxon>
    </lineage>
</organism>
<accession>A0A453KXQ5</accession>